<organism evidence="1 2">
    <name type="scientific">Acrobeloides nanus</name>
    <dbReference type="NCBI Taxonomy" id="290746"/>
    <lineage>
        <taxon>Eukaryota</taxon>
        <taxon>Metazoa</taxon>
        <taxon>Ecdysozoa</taxon>
        <taxon>Nematoda</taxon>
        <taxon>Chromadorea</taxon>
        <taxon>Rhabditida</taxon>
        <taxon>Tylenchina</taxon>
        <taxon>Cephalobomorpha</taxon>
        <taxon>Cephaloboidea</taxon>
        <taxon>Cephalobidae</taxon>
        <taxon>Acrobeloides</taxon>
    </lineage>
</organism>
<dbReference type="WBParaSite" id="ACRNAN_scaffold22947.g23532.t1">
    <property type="protein sequence ID" value="ACRNAN_scaffold22947.g23532.t1"/>
    <property type="gene ID" value="ACRNAN_scaffold22947.g23532"/>
</dbReference>
<dbReference type="Proteomes" id="UP000887540">
    <property type="component" value="Unplaced"/>
</dbReference>
<name>A0A914DBH2_9BILA</name>
<keyword evidence="1" id="KW-1185">Reference proteome</keyword>
<accession>A0A914DBH2</accession>
<dbReference type="AlphaFoldDB" id="A0A914DBH2"/>
<protein>
    <submittedName>
        <fullName evidence="2">Uncharacterized protein</fullName>
    </submittedName>
</protein>
<reference evidence="2" key="1">
    <citation type="submission" date="2022-11" db="UniProtKB">
        <authorList>
            <consortium name="WormBaseParasite"/>
        </authorList>
    </citation>
    <scope>IDENTIFICATION</scope>
</reference>
<sequence>MNALQLYDNQVATNRTQMLQLCETQFQSTVIKTSGPYAAIYFHIDASLVDRNVLDACSETLCKFLF</sequence>
<evidence type="ECO:0000313" key="2">
    <source>
        <dbReference type="WBParaSite" id="ACRNAN_scaffold22947.g23532.t1"/>
    </source>
</evidence>
<evidence type="ECO:0000313" key="1">
    <source>
        <dbReference type="Proteomes" id="UP000887540"/>
    </source>
</evidence>
<proteinExistence type="predicted"/>